<dbReference type="RefSeq" id="WP_026115897.1">
    <property type="nucleotide sequence ID" value="NZ_BMXL01000006.1"/>
</dbReference>
<reference evidence="2 3" key="1">
    <citation type="journal article" date="2014" name="Int. J. Syst. Evol. Microbiol.">
        <title>Complete genome sequence of Corynebacterium casei LMG S-19264T (=DSM 44701T), isolated from a smear-ripened cheese.</title>
        <authorList>
            <consortium name="US DOE Joint Genome Institute (JGI-PGF)"/>
            <person name="Walter F."/>
            <person name="Albersmeier A."/>
            <person name="Kalinowski J."/>
            <person name="Ruckert C."/>
        </authorList>
    </citation>
    <scope>NUCLEOTIDE SEQUENCE [LARGE SCALE GENOMIC DNA]</scope>
    <source>
        <strain evidence="2 3">KCTC 19473</strain>
    </source>
</reference>
<keyword evidence="3" id="KW-1185">Reference proteome</keyword>
<dbReference type="Gene3D" id="3.90.550.10">
    <property type="entry name" value="Spore Coat Polysaccharide Biosynthesis Protein SpsA, Chain A"/>
    <property type="match status" value="1"/>
</dbReference>
<feature type="region of interest" description="Disordered" evidence="1">
    <location>
        <begin position="619"/>
        <end position="664"/>
    </location>
</feature>
<evidence type="ECO:0000313" key="2">
    <source>
        <dbReference type="EMBL" id="GHD22254.1"/>
    </source>
</evidence>
<evidence type="ECO:0008006" key="4">
    <source>
        <dbReference type="Google" id="ProtNLM"/>
    </source>
</evidence>
<comment type="caution">
    <text evidence="2">The sequence shown here is derived from an EMBL/GenBank/DDBJ whole genome shotgun (WGS) entry which is preliminary data.</text>
</comment>
<dbReference type="InterPro" id="IPR029044">
    <property type="entry name" value="Nucleotide-diphossugar_trans"/>
</dbReference>
<dbReference type="SUPFAM" id="SSF53448">
    <property type="entry name" value="Nucleotide-diphospho-sugar transferases"/>
    <property type="match status" value="1"/>
</dbReference>
<proteinExistence type="predicted"/>
<protein>
    <recommendedName>
        <fullName evidence="4">Glycosyl transferase family 2</fullName>
    </recommendedName>
</protein>
<dbReference type="EMBL" id="BMXL01000006">
    <property type="protein sequence ID" value="GHD22254.1"/>
    <property type="molecule type" value="Genomic_DNA"/>
</dbReference>
<dbReference type="Proteomes" id="UP000654947">
    <property type="component" value="Unassembled WGS sequence"/>
</dbReference>
<gene>
    <name evidence="2" type="ORF">GCM10007147_16320</name>
</gene>
<dbReference type="AlphaFoldDB" id="A0A919CHG2"/>
<evidence type="ECO:0000313" key="3">
    <source>
        <dbReference type="Proteomes" id="UP000654947"/>
    </source>
</evidence>
<organism evidence="2 3">
    <name type="scientific">Nocardiopsis kunsanensis</name>
    <dbReference type="NCBI Taxonomy" id="141693"/>
    <lineage>
        <taxon>Bacteria</taxon>
        <taxon>Bacillati</taxon>
        <taxon>Actinomycetota</taxon>
        <taxon>Actinomycetes</taxon>
        <taxon>Streptosporangiales</taxon>
        <taxon>Nocardiopsidaceae</taxon>
        <taxon>Nocardiopsis</taxon>
    </lineage>
</organism>
<sequence>MIRALLEEALRTREPGRTVVCTVGEGAWPDGADLPEEVAFHDLDQRPASVQHVRRETAASGTRSCGLTLLLAATPTDLRRAAAHLAGFPRSARIVVLVAAAAPHLDPPFPVLPGLGPWGELVDSRVRRAGDQGWAADLYFGAPVPLIPVVSALAHGMVGGRRERPLPVLAAVRGPDAGLWRPGDARSNRTEHVDAILDTTASGYTLPEDAPPRTRRAPLGEASWADLGSLGAYVPERPAPDQVPPVDERVVNPIGFTRTSEPVTGTLEDHDGRWHLVVGENVRWSVPGDGTVTDVHIARARDLRAVEIVWGRHSGPLAAVRAVAALAAAGVPLVSGPAPSWATGLGQETLARLRSVRMSDLDDEDEREIHSIRTRRAAMREHGALARWRRMGAELGLDTDTCPAVSVLLCTRRPEMVGFALRQIARQRGVETETVLALHGFDRKIPEVAAEIRAFRASGRELILHEPDPSLALGTVLDRSARTASCHMLAKMDDDDWYGPEHLADLVSARTYSGADLVGSDPEFFYLETLDTTVRLSGESEKPAKHASGCTLFLDRGVLEEIGGFRPLARGVDSQCLAGVQLAGGRIYRTHGCNFVVRRKSEGHTWTVGAGHFLRREGKGQLPGWRPSPLLEPDPKDAPVTCSSLPWGAPEPVREGTGPVVEAG</sequence>
<accession>A0A919CHG2</accession>
<name>A0A919CHG2_9ACTN</name>
<evidence type="ECO:0000256" key="1">
    <source>
        <dbReference type="SAM" id="MobiDB-lite"/>
    </source>
</evidence>